<gene>
    <name evidence="5" type="ORF">HG543_37965</name>
</gene>
<feature type="binding site" evidence="3">
    <location>
        <begin position="1673"/>
        <end position="1680"/>
    </location>
    <ligand>
        <name>ATP</name>
        <dbReference type="ChEBI" id="CHEBI:30616"/>
    </ligand>
</feature>
<keyword evidence="6" id="KW-1185">Reference proteome</keyword>
<protein>
    <recommendedName>
        <fullName evidence="4">FtsK domain-containing protein</fullName>
    </recommendedName>
</protein>
<dbReference type="Pfam" id="PF01580">
    <property type="entry name" value="FtsK_SpoIIIE"/>
    <property type="match status" value="1"/>
</dbReference>
<sequence>MPVSLGDLCAELVLKRLMDQGFRSSNRHIIDYLPDDVGEVLFSALLQKAQVQIDVHIPEEGGGSERKVQLAAIDQGVYQVIPYFVQATGGLEAPPSTRLNRGSEGFASCLRDHYAVDALIPRLLVVVTTAGNETQKSAQDLLADKALLTLDQILAAVADQSGAPPESPLHKVAEVYRKHQSAQARWTRVVENFETYVQTVADMPPEEQGRRLPMLGCFLADPTPDFADGEPVRILEDKDQRRRQRGEGRLYDNALLCEFLNEAFDNPIVDPEHVLAEVFEDQPDKAQRIAKGGREGIRDLDIGTFSGMELRRQRRQKNTFNRSTLGVSGAAHHHVLGHSDDCLLAVSSLQSFTVRMRLGRPFNSRKERAQVIVWDAARGRLDPRQISVDDGAEEVEFSLLPPPRDGFAVVRLALTRGPRTLRHPIDALMVVIYGSDAAEVVAEEGRQASLEDQAWIAEGQYAFHRYTTVGSDPIRVGDVELADATRELEDRPIHLVLLEGSPLMPRVVKERPAEELDEPEEGQFSYEELLEFACSTVRLGHRTTAVLRKASPYQDAVTEVNEVATRFKVDLAEGVAREIWPARTASEPFLYERAVARLLRTPTESGVERLGIQWQPSVEPTELDHAAVQRFRDARTHVRTALKTLAEERFPRFRRGVDEAAVAITLLPLARARREVEAYLAAWNDTVDDLLHAGALRYGGAHDALLQTDTLRVLDAEGRLQRLVVLPTHPWLLAAILKFQEKFEHNIQTAKETRGGVLGWRFELSREEIEQLVPRIVLDDWYLWQNGDARLLLTDSAAFHFEYLPESQHVHRKPLDYVSRVVANKVARYLRMHPHLRDERRALRIGFVNAGDGKHLLEGLELWLRNTMREHADRIRELPMEHIPAIDVFFFATGSDSNHGAAFERFFHEQVGAADEDVIRQALMARLRYRFCGTVGPQSHLDAVHLCFVHGLVDARRQSGKTGQLNEWWDGAFGEGLLTTALRRTLPAGADNRLHSQRGLWVDADAVGLRGALARLLALQRGCRDSDLSRDKGIYWECSLPNMRDLSSTYQHSDWVVHLDRELSLEVFRRGSLEEAPTIIEYSDQEVPESPGYDTITVTRNALPYRDQLGEILTTADLDVAGRAAEARRAANAILDDINVLSGSWALDFLLGSIADTRTSMRLKGNVGATLAYRWLRRMEQGARGKAVIETNAGPVVPVYVSLEDLLRATPAAGLSRKGGLVYRYTNEVEDSENKEAARWCDDLLVLYLTPTNKGAPSRLFGRVIEVKFGKGALGAKEKAVGQVRNTQQLLQERLSGDQKPLDAEFRHKQLSLLIKAQVEQAVAMGVMDPSVYEFLDVPALSANLATGNYSVDYTIGVDGQHLAGDAFLLHTGPSIDEEVRAEVQEGVRVITVPRKLVEWLAFELADSPTLTAVPKSTLPRLGHYTSAETVTGASRRHLVGSSVSVQSASAAESLAEATLSSSNSLPPDVENLSFPALARPEQVELVLSVHEHSPQGQLVPSPREATAGSVNRRTNLKEAIELPVKVAPYPDETVVSTIARLERALVGHRVQLASSPSARETDRGPRLLRAHVRLAAGESINAVRRISEDVARVVGTATSDIHITNVPERHAIGLDLPIQGLTYAVSFDELMQHPSFSAAREELILGFCAGIDVTGRAVWVDLATMPHMLVAGTTGSGKTVFLRSLILTLLLNRSPSSLKLRLSSSKPMDFRVFAQTPQAADRSMAKDAQEAKLLADELVKEMERRYGILEDALCDNLAEYNKENPSRAEPYIVAVFDEYAEMASSFTEKHDRDAFDSAISRLAQKARAAGIHLVLCMQRPDANALKGAIKANVLHRFALKLPQNHDSRIILDEAGAETLLGQGDLLYKDANSRLYRLQVPLLENSTLKNCLQQASRQSEN</sequence>
<reference evidence="5 6" key="1">
    <citation type="submission" date="2020-04" db="EMBL/GenBank/DDBJ databases">
        <title>Draft genome of Pyxidicoccus fallax type strain.</title>
        <authorList>
            <person name="Whitworth D.E."/>
        </authorList>
    </citation>
    <scope>NUCLEOTIDE SEQUENCE [LARGE SCALE GENOMIC DNA]</scope>
    <source>
        <strain evidence="5 6">DSM 14698</strain>
    </source>
</reference>
<dbReference type="InterPro" id="IPR050206">
    <property type="entry name" value="FtsK/SpoIIIE/SftA"/>
</dbReference>
<proteinExistence type="predicted"/>
<name>A0A848LRP7_9BACT</name>
<dbReference type="EMBL" id="JABBJJ010000256">
    <property type="protein sequence ID" value="NMO20608.1"/>
    <property type="molecule type" value="Genomic_DNA"/>
</dbReference>
<evidence type="ECO:0000256" key="2">
    <source>
        <dbReference type="ARBA" id="ARBA00022840"/>
    </source>
</evidence>
<dbReference type="PROSITE" id="PS50901">
    <property type="entry name" value="FTSK"/>
    <property type="match status" value="1"/>
</dbReference>
<dbReference type="PANTHER" id="PTHR22683:SF41">
    <property type="entry name" value="DNA TRANSLOCASE FTSK"/>
    <property type="match status" value="1"/>
</dbReference>
<dbReference type="PANTHER" id="PTHR22683">
    <property type="entry name" value="SPORULATION PROTEIN RELATED"/>
    <property type="match status" value="1"/>
</dbReference>
<evidence type="ECO:0000259" key="4">
    <source>
        <dbReference type="PROSITE" id="PS50901"/>
    </source>
</evidence>
<dbReference type="InterPro" id="IPR002543">
    <property type="entry name" value="FtsK_dom"/>
</dbReference>
<dbReference type="GO" id="GO:0003677">
    <property type="term" value="F:DNA binding"/>
    <property type="evidence" value="ECO:0007669"/>
    <property type="project" value="InterPro"/>
</dbReference>
<comment type="caution">
    <text evidence="5">The sequence shown here is derived from an EMBL/GenBank/DDBJ whole genome shotgun (WGS) entry which is preliminary data.</text>
</comment>
<feature type="domain" description="FtsK" evidence="4">
    <location>
        <begin position="1656"/>
        <end position="1849"/>
    </location>
</feature>
<keyword evidence="1 3" id="KW-0547">Nucleotide-binding</keyword>
<dbReference type="GO" id="GO:0005524">
    <property type="term" value="F:ATP binding"/>
    <property type="evidence" value="ECO:0007669"/>
    <property type="project" value="UniProtKB-UniRule"/>
</dbReference>
<evidence type="ECO:0000313" key="6">
    <source>
        <dbReference type="Proteomes" id="UP000518300"/>
    </source>
</evidence>
<organism evidence="5 6">
    <name type="scientific">Pyxidicoccus fallax</name>
    <dbReference type="NCBI Taxonomy" id="394095"/>
    <lineage>
        <taxon>Bacteria</taxon>
        <taxon>Pseudomonadati</taxon>
        <taxon>Myxococcota</taxon>
        <taxon>Myxococcia</taxon>
        <taxon>Myxococcales</taxon>
        <taxon>Cystobacterineae</taxon>
        <taxon>Myxococcaceae</taxon>
        <taxon>Pyxidicoccus</taxon>
    </lineage>
</organism>
<dbReference type="Gene3D" id="3.40.50.300">
    <property type="entry name" value="P-loop containing nucleotide triphosphate hydrolases"/>
    <property type="match status" value="1"/>
</dbReference>
<dbReference type="SUPFAM" id="SSF52540">
    <property type="entry name" value="P-loop containing nucleoside triphosphate hydrolases"/>
    <property type="match status" value="1"/>
</dbReference>
<keyword evidence="2 3" id="KW-0067">ATP-binding</keyword>
<dbReference type="Proteomes" id="UP000518300">
    <property type="component" value="Unassembled WGS sequence"/>
</dbReference>
<evidence type="ECO:0000256" key="3">
    <source>
        <dbReference type="PROSITE-ProRule" id="PRU00289"/>
    </source>
</evidence>
<evidence type="ECO:0000313" key="5">
    <source>
        <dbReference type="EMBL" id="NMO20608.1"/>
    </source>
</evidence>
<dbReference type="InterPro" id="IPR027417">
    <property type="entry name" value="P-loop_NTPase"/>
</dbReference>
<accession>A0A848LRP7</accession>
<evidence type="ECO:0000256" key="1">
    <source>
        <dbReference type="ARBA" id="ARBA00022741"/>
    </source>
</evidence>